<dbReference type="Pfam" id="PF03446">
    <property type="entry name" value="NAD_binding_2"/>
    <property type="match status" value="1"/>
</dbReference>
<dbReference type="GO" id="GO:0003677">
    <property type="term" value="F:DNA binding"/>
    <property type="evidence" value="ECO:0007669"/>
    <property type="project" value="TreeGrafter"/>
</dbReference>
<evidence type="ECO:0000259" key="2">
    <source>
        <dbReference type="Pfam" id="PF03446"/>
    </source>
</evidence>
<dbReference type="Proteomes" id="UP000595437">
    <property type="component" value="Chromosome 11"/>
</dbReference>
<dbReference type="Gene3D" id="3.40.50.720">
    <property type="entry name" value="NAD(P)-binding Rossmann-like Domain"/>
    <property type="match status" value="1"/>
</dbReference>
<dbReference type="PANTHER" id="PTHR43580:SF2">
    <property type="entry name" value="CYTOKINE-LIKE NUCLEAR FACTOR N-PAC"/>
    <property type="match status" value="1"/>
</dbReference>
<organism evidence="3 4">
    <name type="scientific">Caligus rogercresseyi</name>
    <name type="common">Sea louse</name>
    <dbReference type="NCBI Taxonomy" id="217165"/>
    <lineage>
        <taxon>Eukaryota</taxon>
        <taxon>Metazoa</taxon>
        <taxon>Ecdysozoa</taxon>
        <taxon>Arthropoda</taxon>
        <taxon>Crustacea</taxon>
        <taxon>Multicrustacea</taxon>
        <taxon>Hexanauplia</taxon>
        <taxon>Copepoda</taxon>
        <taxon>Siphonostomatoida</taxon>
        <taxon>Caligidae</taxon>
        <taxon>Caligus</taxon>
    </lineage>
</organism>
<dbReference type="GO" id="GO:0140673">
    <property type="term" value="P:transcription elongation-coupled chromatin remodeling"/>
    <property type="evidence" value="ECO:0007669"/>
    <property type="project" value="TreeGrafter"/>
</dbReference>
<evidence type="ECO:0000313" key="4">
    <source>
        <dbReference type="Proteomes" id="UP000595437"/>
    </source>
</evidence>
<feature type="domain" description="6-phosphogluconate dehydrogenase NADP-binding" evidence="2">
    <location>
        <begin position="118"/>
        <end position="191"/>
    </location>
</feature>
<sequence length="195" mass="20456">MDPGVGSQAYLEFKKTLTSNKKSASFLKAINEMEDFLQGGGKKATGATGGSRQSSGDDAEYEKDAEFDALFKKKTGKTPVGAKGVKRASPLAKPDSAKKARLKANPQGKGHPAFLTQVRFLGLGIMGGGIVKNLLNSGHSVSVWNRTSEKCDEFVKAGALKALTPADVILDSDVTFSCVSDPQAAKDMVLGTAVC</sequence>
<dbReference type="OrthoDB" id="21615at2759"/>
<feature type="region of interest" description="Disordered" evidence="1">
    <location>
        <begin position="77"/>
        <end position="109"/>
    </location>
</feature>
<keyword evidence="4" id="KW-1185">Reference proteome</keyword>
<name>A0A7T8H2D0_CALRO</name>
<dbReference type="InterPro" id="IPR006115">
    <property type="entry name" value="6PGDH_NADP-bd"/>
</dbReference>
<feature type="region of interest" description="Disordered" evidence="1">
    <location>
        <begin position="39"/>
        <end position="61"/>
    </location>
</feature>
<dbReference type="EMBL" id="CP045900">
    <property type="protein sequence ID" value="QQP42272.1"/>
    <property type="molecule type" value="Genomic_DNA"/>
</dbReference>
<feature type="compositionally biased region" description="Gly residues" evidence="1">
    <location>
        <begin position="39"/>
        <end position="49"/>
    </location>
</feature>
<evidence type="ECO:0000256" key="1">
    <source>
        <dbReference type="SAM" id="MobiDB-lite"/>
    </source>
</evidence>
<dbReference type="GO" id="GO:0000785">
    <property type="term" value="C:chromatin"/>
    <property type="evidence" value="ECO:0007669"/>
    <property type="project" value="TreeGrafter"/>
</dbReference>
<reference evidence="4" key="1">
    <citation type="submission" date="2021-01" db="EMBL/GenBank/DDBJ databases">
        <title>Caligus Genome Assembly.</title>
        <authorList>
            <person name="Gallardo-Escarate C."/>
        </authorList>
    </citation>
    <scope>NUCLEOTIDE SEQUENCE [LARGE SCALE GENOMIC DNA]</scope>
</reference>
<gene>
    <name evidence="3" type="ORF">FKW44_016883</name>
</gene>
<dbReference type="AlphaFoldDB" id="A0A7T8H2D0"/>
<dbReference type="SUPFAM" id="SSF51735">
    <property type="entry name" value="NAD(P)-binding Rossmann-fold domains"/>
    <property type="match status" value="1"/>
</dbReference>
<evidence type="ECO:0000313" key="3">
    <source>
        <dbReference type="EMBL" id="QQP42272.1"/>
    </source>
</evidence>
<dbReference type="GO" id="GO:0031491">
    <property type="term" value="F:nucleosome binding"/>
    <property type="evidence" value="ECO:0007669"/>
    <property type="project" value="TreeGrafter"/>
</dbReference>
<dbReference type="PANTHER" id="PTHR43580">
    <property type="entry name" value="OXIDOREDUCTASE GLYR1-RELATED"/>
    <property type="match status" value="1"/>
</dbReference>
<dbReference type="InterPro" id="IPR036291">
    <property type="entry name" value="NAD(P)-bd_dom_sf"/>
</dbReference>
<protein>
    <recommendedName>
        <fullName evidence="2">6-phosphogluconate dehydrogenase NADP-binding domain-containing protein</fullName>
    </recommendedName>
</protein>
<dbReference type="GO" id="GO:0050661">
    <property type="term" value="F:NADP binding"/>
    <property type="evidence" value="ECO:0007669"/>
    <property type="project" value="InterPro"/>
</dbReference>
<dbReference type="InterPro" id="IPR051265">
    <property type="entry name" value="HIBADH-related_NP60_sf"/>
</dbReference>
<proteinExistence type="predicted"/>
<accession>A0A7T8H2D0</accession>